<name>A0A9J5Z4E7_SOLCO</name>
<organism evidence="1 2">
    <name type="scientific">Solanum commersonii</name>
    <name type="common">Commerson's wild potato</name>
    <name type="synonym">Commerson's nightshade</name>
    <dbReference type="NCBI Taxonomy" id="4109"/>
    <lineage>
        <taxon>Eukaryota</taxon>
        <taxon>Viridiplantae</taxon>
        <taxon>Streptophyta</taxon>
        <taxon>Embryophyta</taxon>
        <taxon>Tracheophyta</taxon>
        <taxon>Spermatophyta</taxon>
        <taxon>Magnoliopsida</taxon>
        <taxon>eudicotyledons</taxon>
        <taxon>Gunneridae</taxon>
        <taxon>Pentapetalae</taxon>
        <taxon>asterids</taxon>
        <taxon>lamiids</taxon>
        <taxon>Solanales</taxon>
        <taxon>Solanaceae</taxon>
        <taxon>Solanoideae</taxon>
        <taxon>Solaneae</taxon>
        <taxon>Solanum</taxon>
    </lineage>
</organism>
<reference evidence="1 2" key="1">
    <citation type="submission" date="2020-09" db="EMBL/GenBank/DDBJ databases">
        <title>De no assembly of potato wild relative species, Solanum commersonii.</title>
        <authorList>
            <person name="Cho K."/>
        </authorList>
    </citation>
    <scope>NUCLEOTIDE SEQUENCE [LARGE SCALE GENOMIC DNA]</scope>
    <source>
        <strain evidence="1">LZ3.2</strain>
        <tissue evidence="1">Leaf</tissue>
    </source>
</reference>
<dbReference type="GO" id="GO:0030014">
    <property type="term" value="C:CCR4-NOT complex"/>
    <property type="evidence" value="ECO:0007669"/>
    <property type="project" value="InterPro"/>
</dbReference>
<comment type="caution">
    <text evidence="1">The sequence shown here is derived from an EMBL/GenBank/DDBJ whole genome shotgun (WGS) entry which is preliminary data.</text>
</comment>
<dbReference type="PANTHER" id="PTHR12262">
    <property type="entry name" value="CCR4-NOT TRANSCRIPTION COMPLEX SUBUNIT 9"/>
    <property type="match status" value="1"/>
</dbReference>
<dbReference type="OrthoDB" id="10495633at2759"/>
<protein>
    <submittedName>
        <fullName evidence="1">Uncharacterized protein</fullName>
    </submittedName>
</protein>
<evidence type="ECO:0000313" key="1">
    <source>
        <dbReference type="EMBL" id="KAG5606808.1"/>
    </source>
</evidence>
<dbReference type="Proteomes" id="UP000824120">
    <property type="component" value="Chromosome 5"/>
</dbReference>
<dbReference type="InterPro" id="IPR007216">
    <property type="entry name" value="CNOT9"/>
</dbReference>
<dbReference type="AlphaFoldDB" id="A0A9J5Z4E7"/>
<dbReference type="Pfam" id="PF04078">
    <property type="entry name" value="Rcd1"/>
    <property type="match status" value="2"/>
</dbReference>
<keyword evidence="2" id="KW-1185">Reference proteome</keyword>
<gene>
    <name evidence="1" type="ORF">H5410_028300</name>
</gene>
<dbReference type="EMBL" id="JACXVP010000005">
    <property type="protein sequence ID" value="KAG5606808.1"/>
    <property type="molecule type" value="Genomic_DNA"/>
</dbReference>
<proteinExistence type="predicted"/>
<accession>A0A9J5Z4E7</accession>
<sequence length="331" mass="38577">MSNYLPPRLPVSFFQHHSRAANLITNLRDGYDREEVLMQLNEFITQPRSESMRINLGYHLSNSFDTVLNILVEVQLISLIKFHIEILNIEMTLILGSSSSEGQCMASDPGARKWLVQEKIHKILYPFLKETTNVMTPRQPVRLSILNLIDALTKFDELHGHEILRLFLQTQIFSSCLHCIHHGDMPIKKVRLTYNFIFCKNIYDSEILVATLILMKILMQEKGLKCCYSRPNCLRSVMEVLGQLVETFSYQIPCSQHLKYVIRCFLCLSRVGWIPRVYETVRNGIPQQLIDNTFRIIIHVDPQIQNMLYQLVLNLNLKPPTIARMRIDYSR</sequence>
<dbReference type="GO" id="GO:0006402">
    <property type="term" value="P:mRNA catabolic process"/>
    <property type="evidence" value="ECO:0007669"/>
    <property type="project" value="InterPro"/>
</dbReference>
<dbReference type="Gene3D" id="1.25.10.10">
    <property type="entry name" value="Leucine-rich Repeat Variant"/>
    <property type="match status" value="1"/>
</dbReference>
<evidence type="ECO:0000313" key="2">
    <source>
        <dbReference type="Proteomes" id="UP000824120"/>
    </source>
</evidence>
<dbReference type="InterPro" id="IPR011989">
    <property type="entry name" value="ARM-like"/>
</dbReference>